<dbReference type="SUPFAM" id="SSF81606">
    <property type="entry name" value="PP2C-like"/>
    <property type="match status" value="1"/>
</dbReference>
<dbReference type="Gene3D" id="3.60.40.10">
    <property type="entry name" value="PPM-type phosphatase domain"/>
    <property type="match status" value="1"/>
</dbReference>
<dbReference type="Pfam" id="PF13672">
    <property type="entry name" value="PP2C_2"/>
    <property type="match status" value="1"/>
</dbReference>
<dbReference type="CDD" id="cd00143">
    <property type="entry name" value="PP2Cc"/>
    <property type="match status" value="1"/>
</dbReference>
<evidence type="ECO:0000313" key="3">
    <source>
        <dbReference type="Proteomes" id="UP000237222"/>
    </source>
</evidence>
<dbReference type="PROSITE" id="PS51746">
    <property type="entry name" value="PPM_2"/>
    <property type="match status" value="1"/>
</dbReference>
<dbReference type="Proteomes" id="UP000237222">
    <property type="component" value="Unassembled WGS sequence"/>
</dbReference>
<dbReference type="OrthoDB" id="9801841at2"/>
<dbReference type="AlphaFoldDB" id="A0A2S4HD75"/>
<dbReference type="GO" id="GO:0004722">
    <property type="term" value="F:protein serine/threonine phosphatase activity"/>
    <property type="evidence" value="ECO:0007669"/>
    <property type="project" value="InterPro"/>
</dbReference>
<dbReference type="SMART" id="SM00331">
    <property type="entry name" value="PP2C_SIG"/>
    <property type="match status" value="1"/>
</dbReference>
<feature type="domain" description="PPM-type phosphatase" evidence="1">
    <location>
        <begin position="9"/>
        <end position="253"/>
    </location>
</feature>
<dbReference type="SMART" id="SM00332">
    <property type="entry name" value="PP2Cc"/>
    <property type="match status" value="1"/>
</dbReference>
<name>A0A2S4HD75_9GAMM</name>
<dbReference type="NCBIfam" id="NF033484">
    <property type="entry name" value="Stp1_PP2C_phos"/>
    <property type="match status" value="1"/>
</dbReference>
<proteinExistence type="predicted"/>
<evidence type="ECO:0000313" key="2">
    <source>
        <dbReference type="EMBL" id="POP51952.1"/>
    </source>
</evidence>
<reference evidence="2 3" key="1">
    <citation type="submission" date="2018-01" db="EMBL/GenBank/DDBJ databases">
        <authorList>
            <person name="Yu X.-D."/>
        </authorList>
    </citation>
    <scope>NUCLEOTIDE SEQUENCE [LARGE SCALE GENOMIC DNA]</scope>
    <source>
        <strain evidence="2 3">ZX-21</strain>
    </source>
</reference>
<dbReference type="PANTHER" id="PTHR13832">
    <property type="entry name" value="PROTEIN PHOSPHATASE 2C"/>
    <property type="match status" value="1"/>
</dbReference>
<gene>
    <name evidence="2" type="ORF">C0068_13155</name>
</gene>
<protein>
    <submittedName>
        <fullName evidence="2">Protein phosphatase</fullName>
    </submittedName>
</protein>
<dbReference type="InterPro" id="IPR015655">
    <property type="entry name" value="PP2C"/>
</dbReference>
<comment type="caution">
    <text evidence="2">The sequence shown here is derived from an EMBL/GenBank/DDBJ whole genome shotgun (WGS) entry which is preliminary data.</text>
</comment>
<evidence type="ECO:0000259" key="1">
    <source>
        <dbReference type="PROSITE" id="PS51746"/>
    </source>
</evidence>
<dbReference type="InterPro" id="IPR036457">
    <property type="entry name" value="PPM-type-like_dom_sf"/>
</dbReference>
<dbReference type="InterPro" id="IPR001932">
    <property type="entry name" value="PPM-type_phosphatase-like_dom"/>
</dbReference>
<dbReference type="RefSeq" id="WP_103684935.1">
    <property type="nucleotide sequence ID" value="NZ_PQGG01000031.1"/>
</dbReference>
<sequence>MEEKTIIRAFGLTDIGRVRDHNEDAIHVALDDAYVLVADGMGGHNAGEVASALAIAGFTQYLAADSSGDDTVAEMSEFSLQTLALRDAIYAANIAIYEDALNNTARQGMGTTLVAASFEGARLAVAHVGDSRLYRFRDGFLDQLTTDHTLVQEMLDRKEYTEEEARRSRNKNVITRALGLADVVEVDLLEALLREGDVYLLCSDGLTGMVADAEIGEVLASCGAEPEAAATQLLKMANNSGGNDNISIIVVYVDKVVAGQESSSDEELDWFD</sequence>
<dbReference type="EMBL" id="PQGG01000031">
    <property type="protein sequence ID" value="POP51952.1"/>
    <property type="molecule type" value="Genomic_DNA"/>
</dbReference>
<dbReference type="PANTHER" id="PTHR13832:SF827">
    <property type="entry name" value="PROTEIN PHOSPHATASE 1L"/>
    <property type="match status" value="1"/>
</dbReference>
<accession>A0A2S4HD75</accession>
<organism evidence="2 3">
    <name type="scientific">Zhongshania marina</name>
    <dbReference type="NCBI Taxonomy" id="2304603"/>
    <lineage>
        <taxon>Bacteria</taxon>
        <taxon>Pseudomonadati</taxon>
        <taxon>Pseudomonadota</taxon>
        <taxon>Gammaproteobacteria</taxon>
        <taxon>Cellvibrionales</taxon>
        <taxon>Spongiibacteraceae</taxon>
        <taxon>Zhongshania</taxon>
    </lineage>
</organism>